<sequence>MKKKDCGKKEERGENKVLCMIKAQAVAFAITCIVFIGCGMLLTFTELSESRVPVIALVCTALSAAVAGFDWASCQNKRGLLWGVAAGAVYAVILCFVLSAASGDFTLQLSLGMHLLIAAAAGGAGGILAMNRKK</sequence>
<dbReference type="RefSeq" id="WP_205133989.1">
    <property type="nucleotide sequence ID" value="NZ_JACSNT010000011.1"/>
</dbReference>
<evidence type="ECO:0000313" key="2">
    <source>
        <dbReference type="EMBL" id="MBM6877156.1"/>
    </source>
</evidence>
<protein>
    <submittedName>
        <fullName evidence="2">TIGR04086 family membrane protein</fullName>
    </submittedName>
</protein>
<reference evidence="2 3" key="1">
    <citation type="journal article" date="2021" name="Sci. Rep.">
        <title>The distribution of antibiotic resistance genes in chicken gut microbiota commensals.</title>
        <authorList>
            <person name="Juricova H."/>
            <person name="Matiasovicova J."/>
            <person name="Kubasova T."/>
            <person name="Cejkova D."/>
            <person name="Rychlik I."/>
        </authorList>
    </citation>
    <scope>NUCLEOTIDE SEQUENCE [LARGE SCALE GENOMIC DNA]</scope>
    <source>
        <strain evidence="2 3">An431b</strain>
    </source>
</reference>
<feature type="transmembrane region" description="Helical" evidence="1">
    <location>
        <begin position="107"/>
        <end position="130"/>
    </location>
</feature>
<dbReference type="Pfam" id="PF12670">
    <property type="entry name" value="DUF3792"/>
    <property type="match status" value="1"/>
</dbReference>
<evidence type="ECO:0000256" key="1">
    <source>
        <dbReference type="SAM" id="Phobius"/>
    </source>
</evidence>
<gene>
    <name evidence="2" type="ORF">H9X83_03140</name>
</gene>
<evidence type="ECO:0000313" key="3">
    <source>
        <dbReference type="Proteomes" id="UP000729290"/>
    </source>
</evidence>
<keyword evidence="1" id="KW-0812">Transmembrane</keyword>
<keyword evidence="3" id="KW-1185">Reference proteome</keyword>
<proteinExistence type="predicted"/>
<accession>A0ABS2G6R5</accession>
<feature type="transmembrane region" description="Helical" evidence="1">
    <location>
        <begin position="79"/>
        <end position="101"/>
    </location>
</feature>
<organism evidence="2 3">
    <name type="scientific">Anaerotignum lactatifermentans</name>
    <dbReference type="NCBI Taxonomy" id="160404"/>
    <lineage>
        <taxon>Bacteria</taxon>
        <taxon>Bacillati</taxon>
        <taxon>Bacillota</taxon>
        <taxon>Clostridia</taxon>
        <taxon>Lachnospirales</taxon>
        <taxon>Anaerotignaceae</taxon>
        <taxon>Anaerotignum</taxon>
    </lineage>
</organism>
<dbReference type="Proteomes" id="UP000729290">
    <property type="component" value="Unassembled WGS sequence"/>
</dbReference>
<feature type="transmembrane region" description="Helical" evidence="1">
    <location>
        <begin position="54"/>
        <end position="72"/>
    </location>
</feature>
<dbReference type="EMBL" id="JACSNV010000003">
    <property type="protein sequence ID" value="MBM6877156.1"/>
    <property type="molecule type" value="Genomic_DNA"/>
</dbReference>
<keyword evidence="1" id="KW-1133">Transmembrane helix</keyword>
<comment type="caution">
    <text evidence="2">The sequence shown here is derived from an EMBL/GenBank/DDBJ whole genome shotgun (WGS) entry which is preliminary data.</text>
</comment>
<dbReference type="NCBIfam" id="TIGR04086">
    <property type="entry name" value="TIGR04086_membr"/>
    <property type="match status" value="1"/>
</dbReference>
<feature type="transmembrane region" description="Helical" evidence="1">
    <location>
        <begin position="21"/>
        <end position="42"/>
    </location>
</feature>
<name>A0ABS2G6R5_9FIRM</name>
<keyword evidence="1" id="KW-0472">Membrane</keyword>
<dbReference type="InterPro" id="IPR023804">
    <property type="entry name" value="DUF3792_TM"/>
</dbReference>